<dbReference type="PANTHER" id="PTHR47055:SF3">
    <property type="entry name" value="PHORBOL-ESTER_DAG-TYPE DOMAIN-CONTAINING PROTEIN"/>
    <property type="match status" value="1"/>
</dbReference>
<dbReference type="Proteomes" id="UP000801492">
    <property type="component" value="Unassembled WGS sequence"/>
</dbReference>
<name>A0A8K0GBN0_IGNLU</name>
<reference evidence="2" key="1">
    <citation type="submission" date="2019-08" db="EMBL/GenBank/DDBJ databases">
        <title>The genome of the North American firefly Photinus pyralis.</title>
        <authorList>
            <consortium name="Photinus pyralis genome working group"/>
            <person name="Fallon T.R."/>
            <person name="Sander Lower S.E."/>
            <person name="Weng J.-K."/>
        </authorList>
    </citation>
    <scope>NUCLEOTIDE SEQUENCE</scope>
    <source>
        <strain evidence="2">TRF0915ILg1</strain>
        <tissue evidence="2">Whole body</tissue>
    </source>
</reference>
<accession>A0A8K0GBN0</accession>
<protein>
    <recommendedName>
        <fullName evidence="1">PiggyBac transposable element-derived protein domain-containing protein</fullName>
    </recommendedName>
</protein>
<feature type="domain" description="PiggyBac transposable element-derived protein" evidence="1">
    <location>
        <begin position="67"/>
        <end position="126"/>
    </location>
</feature>
<evidence type="ECO:0000313" key="3">
    <source>
        <dbReference type="Proteomes" id="UP000801492"/>
    </source>
</evidence>
<comment type="caution">
    <text evidence="2">The sequence shown here is derived from an EMBL/GenBank/DDBJ whole genome shotgun (WGS) entry which is preliminary data.</text>
</comment>
<dbReference type="OrthoDB" id="6613190at2759"/>
<evidence type="ECO:0000259" key="1">
    <source>
        <dbReference type="Pfam" id="PF13843"/>
    </source>
</evidence>
<proteinExistence type="predicted"/>
<evidence type="ECO:0000313" key="2">
    <source>
        <dbReference type="EMBL" id="KAF2892438.1"/>
    </source>
</evidence>
<organism evidence="2 3">
    <name type="scientific">Ignelater luminosus</name>
    <name type="common">Cucubano</name>
    <name type="synonym">Pyrophorus luminosus</name>
    <dbReference type="NCBI Taxonomy" id="2038154"/>
    <lineage>
        <taxon>Eukaryota</taxon>
        <taxon>Metazoa</taxon>
        <taxon>Ecdysozoa</taxon>
        <taxon>Arthropoda</taxon>
        <taxon>Hexapoda</taxon>
        <taxon>Insecta</taxon>
        <taxon>Pterygota</taxon>
        <taxon>Neoptera</taxon>
        <taxon>Endopterygota</taxon>
        <taxon>Coleoptera</taxon>
        <taxon>Polyphaga</taxon>
        <taxon>Elateriformia</taxon>
        <taxon>Elateroidea</taxon>
        <taxon>Elateridae</taxon>
        <taxon>Agrypninae</taxon>
        <taxon>Pyrophorini</taxon>
        <taxon>Ignelater</taxon>
    </lineage>
</organism>
<sequence length="274" mass="31655">MNLTYSYLAHWGRNGTDVKFSTSQLCTGGDNESTRLAVALFGEGALVGNQIEQPSCGESFLWCGANETKDDRGFKIRSLITKIRAQFQQFEGFDKTLAVDEMMIRYFGRNNVKQCIRGKPVCFENNLLIYLANKPFRGPGTIRENRLQKCPLEDSRTVKKSKQGSFDYRYDTNREICLVRWNDNRCVNMVTNYDTISLMATVQKYCRKEKKKISVLQPAVIKTYNKSMRSVDQHDWLVGLLDMVVVNSWILYRHIHGRFALIWLDSEEVSVSHF</sequence>
<dbReference type="InterPro" id="IPR029526">
    <property type="entry name" value="PGBD"/>
</dbReference>
<feature type="domain" description="PiggyBac transposable element-derived protein" evidence="1">
    <location>
        <begin position="127"/>
        <end position="237"/>
    </location>
</feature>
<gene>
    <name evidence="2" type="ORF">ILUMI_13736</name>
</gene>
<dbReference type="EMBL" id="VTPC01008734">
    <property type="protein sequence ID" value="KAF2892438.1"/>
    <property type="molecule type" value="Genomic_DNA"/>
</dbReference>
<dbReference type="GO" id="GO:0043565">
    <property type="term" value="F:sequence-specific DNA binding"/>
    <property type="evidence" value="ECO:0007669"/>
    <property type="project" value="TreeGrafter"/>
</dbReference>
<dbReference type="AlphaFoldDB" id="A0A8K0GBN0"/>
<dbReference type="PANTHER" id="PTHR47055">
    <property type="entry name" value="DDE_TNP_1_7 DOMAIN-CONTAINING PROTEIN"/>
    <property type="match status" value="1"/>
</dbReference>
<dbReference type="Pfam" id="PF13843">
    <property type="entry name" value="DDE_Tnp_1_7"/>
    <property type="match status" value="2"/>
</dbReference>
<keyword evidence="3" id="KW-1185">Reference proteome</keyword>
<dbReference type="InterPro" id="IPR052638">
    <property type="entry name" value="PiggyBac_TE-derived"/>
</dbReference>